<reference evidence="2" key="1">
    <citation type="journal article" date="2021" name="New Phytol.">
        <title>Evolutionary innovations through gain and loss of genes in the ectomycorrhizal Boletales.</title>
        <authorList>
            <person name="Wu G."/>
            <person name="Miyauchi S."/>
            <person name="Morin E."/>
            <person name="Kuo A."/>
            <person name="Drula E."/>
            <person name="Varga T."/>
            <person name="Kohler A."/>
            <person name="Feng B."/>
            <person name="Cao Y."/>
            <person name="Lipzen A."/>
            <person name="Daum C."/>
            <person name="Hundley H."/>
            <person name="Pangilinan J."/>
            <person name="Johnson J."/>
            <person name="Barry K."/>
            <person name="LaButti K."/>
            <person name="Ng V."/>
            <person name="Ahrendt S."/>
            <person name="Min B."/>
            <person name="Choi I.G."/>
            <person name="Park H."/>
            <person name="Plett J.M."/>
            <person name="Magnuson J."/>
            <person name="Spatafora J.W."/>
            <person name="Nagy L.G."/>
            <person name="Henrissat B."/>
            <person name="Grigoriev I.V."/>
            <person name="Yang Z.L."/>
            <person name="Xu J."/>
            <person name="Martin F.M."/>
        </authorList>
    </citation>
    <scope>NUCLEOTIDE SEQUENCE</scope>
    <source>
        <strain evidence="2">KKN 215</strain>
    </source>
</reference>
<dbReference type="AlphaFoldDB" id="A0A8K0XKK3"/>
<feature type="compositionally biased region" description="Pro residues" evidence="1">
    <location>
        <begin position="22"/>
        <end position="31"/>
    </location>
</feature>
<feature type="compositionally biased region" description="Pro residues" evidence="1">
    <location>
        <begin position="1"/>
        <end position="14"/>
    </location>
</feature>
<accession>A0A8K0XKK3</accession>
<evidence type="ECO:0000256" key="1">
    <source>
        <dbReference type="SAM" id="MobiDB-lite"/>
    </source>
</evidence>
<dbReference type="Proteomes" id="UP000813824">
    <property type="component" value="Unassembled WGS sequence"/>
</dbReference>
<gene>
    <name evidence="2" type="ORF">BXZ70DRAFT_1068287</name>
</gene>
<evidence type="ECO:0000313" key="2">
    <source>
        <dbReference type="EMBL" id="KAH8082482.1"/>
    </source>
</evidence>
<protein>
    <submittedName>
        <fullName evidence="2">Uncharacterized protein</fullName>
    </submittedName>
</protein>
<sequence>MPPPRQPIDSPPSRQPIDLSPTDPPTHPPSPSTHRLVPHRPTDPPTHAPSPSTHRLTPLPSTHRLVPHRPTDPPTHPPSRQPIDSSPTDPPTNTIPPARPPHLPTHQLTLTPPVLTTHSPYCAYPPTPPKYTGPLANGNTAHLNGLSPNRVSRPPSRSSRCSSAKNAVVPYSPRSPYFTRRDKRSHPYVRTRRVRTSTPTTCRDVIVSDTVPNNSPTQVNALDAGDNFDIEEVLRALARIRG</sequence>
<proteinExistence type="predicted"/>
<feature type="region of interest" description="Disordered" evidence="1">
    <location>
        <begin position="1"/>
        <end position="114"/>
    </location>
</feature>
<feature type="compositionally biased region" description="Low complexity" evidence="1">
    <location>
        <begin position="147"/>
        <end position="163"/>
    </location>
</feature>
<name>A0A8K0XKK3_9AGAR</name>
<organism evidence="2 3">
    <name type="scientific">Cristinia sonorae</name>
    <dbReference type="NCBI Taxonomy" id="1940300"/>
    <lineage>
        <taxon>Eukaryota</taxon>
        <taxon>Fungi</taxon>
        <taxon>Dikarya</taxon>
        <taxon>Basidiomycota</taxon>
        <taxon>Agaricomycotina</taxon>
        <taxon>Agaricomycetes</taxon>
        <taxon>Agaricomycetidae</taxon>
        <taxon>Agaricales</taxon>
        <taxon>Pleurotineae</taxon>
        <taxon>Stephanosporaceae</taxon>
        <taxon>Cristinia</taxon>
    </lineage>
</organism>
<keyword evidence="3" id="KW-1185">Reference proteome</keyword>
<evidence type="ECO:0000313" key="3">
    <source>
        <dbReference type="Proteomes" id="UP000813824"/>
    </source>
</evidence>
<dbReference type="EMBL" id="JAEVFJ010000050">
    <property type="protein sequence ID" value="KAH8082482.1"/>
    <property type="molecule type" value="Genomic_DNA"/>
</dbReference>
<feature type="compositionally biased region" description="Basic residues" evidence="1">
    <location>
        <begin position="181"/>
        <end position="195"/>
    </location>
</feature>
<dbReference type="PRINTS" id="PR01217">
    <property type="entry name" value="PRICHEXTENSN"/>
</dbReference>
<feature type="region of interest" description="Disordered" evidence="1">
    <location>
        <begin position="132"/>
        <end position="197"/>
    </location>
</feature>
<feature type="compositionally biased region" description="Pro residues" evidence="1">
    <location>
        <begin position="88"/>
        <end position="103"/>
    </location>
</feature>
<comment type="caution">
    <text evidence="2">The sequence shown here is derived from an EMBL/GenBank/DDBJ whole genome shotgun (WGS) entry which is preliminary data.</text>
</comment>